<dbReference type="InterPro" id="IPR037294">
    <property type="entry name" value="ABC_BtuC-like"/>
</dbReference>
<feature type="transmembrane region" description="Helical" evidence="8">
    <location>
        <begin position="297"/>
        <end position="317"/>
    </location>
</feature>
<dbReference type="GO" id="GO:0033214">
    <property type="term" value="P:siderophore-iron import into cell"/>
    <property type="evidence" value="ECO:0007669"/>
    <property type="project" value="TreeGrafter"/>
</dbReference>
<feature type="transmembrane region" description="Helical" evidence="8">
    <location>
        <begin position="109"/>
        <end position="129"/>
    </location>
</feature>
<protein>
    <submittedName>
        <fullName evidence="9">Iron ABC transporter permease</fullName>
    </submittedName>
</protein>
<dbReference type="FunFam" id="1.10.3470.10:FF:000001">
    <property type="entry name" value="Vitamin B12 ABC transporter permease BtuC"/>
    <property type="match status" value="1"/>
</dbReference>
<evidence type="ECO:0000256" key="8">
    <source>
        <dbReference type="SAM" id="Phobius"/>
    </source>
</evidence>
<evidence type="ECO:0000256" key="7">
    <source>
        <dbReference type="ARBA" id="ARBA00023136"/>
    </source>
</evidence>
<keyword evidence="6 8" id="KW-1133">Transmembrane helix</keyword>
<feature type="transmembrane region" description="Helical" evidence="8">
    <location>
        <begin position="210"/>
        <end position="230"/>
    </location>
</feature>
<name>A0A9J6PA82_9CLOT</name>
<keyword evidence="3" id="KW-0813">Transport</keyword>
<dbReference type="Proteomes" id="UP001056429">
    <property type="component" value="Unassembled WGS sequence"/>
</dbReference>
<dbReference type="AlphaFoldDB" id="A0A9J6PA82"/>
<feature type="transmembrane region" description="Helical" evidence="8">
    <location>
        <begin position="77"/>
        <end position="97"/>
    </location>
</feature>
<dbReference type="RefSeq" id="WP_250861451.1">
    <property type="nucleotide sequence ID" value="NZ_JAGSOJ010000005.1"/>
</dbReference>
<evidence type="ECO:0000313" key="10">
    <source>
        <dbReference type="Proteomes" id="UP001056429"/>
    </source>
</evidence>
<dbReference type="CDD" id="cd06550">
    <property type="entry name" value="TM_ABC_iron-siderophores_like"/>
    <property type="match status" value="1"/>
</dbReference>
<dbReference type="Gene3D" id="1.10.3470.10">
    <property type="entry name" value="ABC transporter involved in vitamin B12 uptake, BtuC"/>
    <property type="match status" value="1"/>
</dbReference>
<sequence>MKKLISNDLKIKNKKDKRYLIPIFVVILFLAIIMSAAIGAVKVPYGDTFKIIINKIFSTNFEIKEKSFESIIFYVRLPRVIVSAIVGGALALCGAVMQSMFRNPMADPGIIGISSGASLGAVIAVALNLTSLSLYYMPLLAIIGALGAAFTIYKLSSYKGKIPVLTLILSGIAVSTFLGAINSLILSKIAEYKVREYLFWSIGSLSGRRWEHVRLAFIPIMILTIILLFFSKELNILLLGEEEAHSVGVNPTKARRKILFLTSITTAIAVCVSGNIGFVGLVVPHILRLIVGPDNRILLPLSALGGAIFLIVCDFIARTIIMPAEIGVGIVTSLVGAPYFIYLLMKARKEGISI</sequence>
<comment type="caution">
    <text evidence="9">The sequence shown here is derived from an EMBL/GenBank/DDBJ whole genome shotgun (WGS) entry which is preliminary data.</text>
</comment>
<feature type="transmembrane region" description="Helical" evidence="8">
    <location>
        <begin position="165"/>
        <end position="190"/>
    </location>
</feature>
<organism evidence="9 10">
    <name type="scientific">Oceanirhabdus seepicola</name>
    <dbReference type="NCBI Taxonomy" id="2828781"/>
    <lineage>
        <taxon>Bacteria</taxon>
        <taxon>Bacillati</taxon>
        <taxon>Bacillota</taxon>
        <taxon>Clostridia</taxon>
        <taxon>Eubacteriales</taxon>
        <taxon>Clostridiaceae</taxon>
        <taxon>Oceanirhabdus</taxon>
    </lineage>
</organism>
<feature type="transmembrane region" description="Helical" evidence="8">
    <location>
        <begin position="20"/>
        <end position="41"/>
    </location>
</feature>
<feature type="transmembrane region" description="Helical" evidence="8">
    <location>
        <begin position="135"/>
        <end position="153"/>
    </location>
</feature>
<evidence type="ECO:0000313" key="9">
    <source>
        <dbReference type="EMBL" id="MCM1992293.1"/>
    </source>
</evidence>
<evidence type="ECO:0000256" key="5">
    <source>
        <dbReference type="ARBA" id="ARBA00022692"/>
    </source>
</evidence>
<keyword evidence="10" id="KW-1185">Reference proteome</keyword>
<feature type="transmembrane region" description="Helical" evidence="8">
    <location>
        <begin position="324"/>
        <end position="345"/>
    </location>
</feature>
<dbReference type="GO" id="GO:0005886">
    <property type="term" value="C:plasma membrane"/>
    <property type="evidence" value="ECO:0007669"/>
    <property type="project" value="UniProtKB-SubCell"/>
</dbReference>
<gene>
    <name evidence="9" type="ORF">KDK92_21425</name>
</gene>
<reference evidence="9" key="2">
    <citation type="submission" date="2021-04" db="EMBL/GenBank/DDBJ databases">
        <authorList>
            <person name="Dong X."/>
        </authorList>
    </citation>
    <scope>NUCLEOTIDE SEQUENCE</scope>
    <source>
        <strain evidence="9">ZWT</strain>
    </source>
</reference>
<dbReference type="EMBL" id="JAGSOJ010000005">
    <property type="protein sequence ID" value="MCM1992293.1"/>
    <property type="molecule type" value="Genomic_DNA"/>
</dbReference>
<dbReference type="SUPFAM" id="SSF81345">
    <property type="entry name" value="ABC transporter involved in vitamin B12 uptake, BtuC"/>
    <property type="match status" value="1"/>
</dbReference>
<keyword evidence="5 8" id="KW-0812">Transmembrane</keyword>
<dbReference type="InterPro" id="IPR000522">
    <property type="entry name" value="ABC_transptr_permease_BtuC"/>
</dbReference>
<accession>A0A9J6PA82</accession>
<evidence type="ECO:0000256" key="3">
    <source>
        <dbReference type="ARBA" id="ARBA00022448"/>
    </source>
</evidence>
<keyword evidence="4" id="KW-1003">Cell membrane</keyword>
<evidence type="ECO:0000256" key="4">
    <source>
        <dbReference type="ARBA" id="ARBA00022475"/>
    </source>
</evidence>
<evidence type="ECO:0000256" key="1">
    <source>
        <dbReference type="ARBA" id="ARBA00004651"/>
    </source>
</evidence>
<comment type="similarity">
    <text evidence="2">Belongs to the binding-protein-dependent transport system permease family. FecCD subfamily.</text>
</comment>
<evidence type="ECO:0000256" key="6">
    <source>
        <dbReference type="ARBA" id="ARBA00022989"/>
    </source>
</evidence>
<proteinExistence type="inferred from homology"/>
<dbReference type="Pfam" id="PF01032">
    <property type="entry name" value="FecCD"/>
    <property type="match status" value="1"/>
</dbReference>
<dbReference type="GO" id="GO:0022857">
    <property type="term" value="F:transmembrane transporter activity"/>
    <property type="evidence" value="ECO:0007669"/>
    <property type="project" value="InterPro"/>
</dbReference>
<dbReference type="PANTHER" id="PTHR30472:SF25">
    <property type="entry name" value="ABC TRANSPORTER PERMEASE PROTEIN MJ0876-RELATED"/>
    <property type="match status" value="1"/>
</dbReference>
<keyword evidence="7 8" id="KW-0472">Membrane</keyword>
<evidence type="ECO:0000256" key="2">
    <source>
        <dbReference type="ARBA" id="ARBA00007935"/>
    </source>
</evidence>
<reference evidence="9" key="1">
    <citation type="journal article" date="2021" name="mSystems">
        <title>Bacteria and Archaea Synergistically Convert Glycine Betaine to Biogenic Methane in the Formosa Cold Seep of the South China Sea.</title>
        <authorList>
            <person name="Li L."/>
            <person name="Zhang W."/>
            <person name="Zhang S."/>
            <person name="Song L."/>
            <person name="Sun Q."/>
            <person name="Zhang H."/>
            <person name="Xiang H."/>
            <person name="Dong X."/>
        </authorList>
    </citation>
    <scope>NUCLEOTIDE SEQUENCE</scope>
    <source>
        <strain evidence="9">ZWT</strain>
    </source>
</reference>
<dbReference type="PANTHER" id="PTHR30472">
    <property type="entry name" value="FERRIC ENTEROBACTIN TRANSPORT SYSTEM PERMEASE PROTEIN"/>
    <property type="match status" value="1"/>
</dbReference>
<feature type="transmembrane region" description="Helical" evidence="8">
    <location>
        <begin position="258"/>
        <end position="291"/>
    </location>
</feature>
<comment type="subcellular location">
    <subcellularLocation>
        <location evidence="1">Cell membrane</location>
        <topology evidence="1">Multi-pass membrane protein</topology>
    </subcellularLocation>
</comment>